<feature type="compositionally biased region" description="Basic and acidic residues" evidence="1">
    <location>
        <begin position="1048"/>
        <end position="1077"/>
    </location>
</feature>
<feature type="compositionally biased region" description="Basic and acidic residues" evidence="1">
    <location>
        <begin position="1098"/>
        <end position="1108"/>
    </location>
</feature>
<feature type="region of interest" description="Disordered" evidence="1">
    <location>
        <begin position="1140"/>
        <end position="1283"/>
    </location>
</feature>
<dbReference type="Pfam" id="PF04727">
    <property type="entry name" value="ELMO_CED12"/>
    <property type="match status" value="1"/>
</dbReference>
<protein>
    <recommendedName>
        <fullName evidence="2">ELMO domain-containing protein</fullName>
    </recommendedName>
</protein>
<organism evidence="3">
    <name type="scientific">Chromera velia CCMP2878</name>
    <dbReference type="NCBI Taxonomy" id="1169474"/>
    <lineage>
        <taxon>Eukaryota</taxon>
        <taxon>Sar</taxon>
        <taxon>Alveolata</taxon>
        <taxon>Colpodellida</taxon>
        <taxon>Chromeraceae</taxon>
        <taxon>Chromera</taxon>
    </lineage>
</organism>
<reference evidence="3" key="1">
    <citation type="submission" date="2014-11" db="EMBL/GenBank/DDBJ databases">
        <authorList>
            <person name="Otto D Thomas"/>
            <person name="Naeem Raeece"/>
        </authorList>
    </citation>
    <scope>NUCLEOTIDE SEQUENCE</scope>
</reference>
<feature type="compositionally biased region" description="Polar residues" evidence="1">
    <location>
        <begin position="1263"/>
        <end position="1276"/>
    </location>
</feature>
<sequence length="1561" mass="168001">MSGELGKGHLILGSRSPRVSPTQPDRVPTEAPWKDAHRRTSSLQLDTQEPDRKPHTPSTARIKPKTKVNAKRIGISRQPQQGLSLSPTAALLHNEQEDFVLQCKKNSFVAAGLNVQGATLKFKIEDVPASPTAPVHVNENNQQTPSESVDTDSNPQAPPPVLLGHTETCLPVTFPPPRPAPPPPTAKAVPEPPPDSTVSSPPKAPQHAWTEEQKATPPPPVQQEKSSSSSEAEEKADNMTPPPNSGTESNPPNSNTEDPSGPALILHPKPKPINIQIETETDPPTKTKIKFALSEDTTSQDEVTPLHQDSQPDLPPSPGEASSKTPSQEDTTRRSQFTITVSEIVLEGLDEEEEGDEKAYRNPETQTNPKETKKDQSDPGGIHESREEKPDENNEALQASPPSPLPPDDQIPVSIVPPSSQPDVSEVNTPPARVLAEEEAEQGRDNTSEKEEAEEGQRTHEEDNDSDSPLPSGSPLSSLSSSPTQIHNSATPMQTPPQTHAQTETPPITNGTNEESEPPPPVPPSQDQPQSQSSQPNNKSDHQEDNPDPNGTSDALPQGTAVISADPDSILQSNQQQELQQLHSIPAHAHAIDPSTPSASPDETRTNQNSSAPVPPRSQKSSEDQQTEQQKDHSAASSLPPKDNLQETPPTPTPQDGAETSEPSQPSSLLSAPPAPSASSPVQTLEEKKTEEETGNREQNIQKEETEMKSPENGESNAETQVESSSPPLQSPADAEQAHPLLPSAPSEERARQMENQAGHAGAPSPSPHTPAPVPSSSFVTVIEVNPDTPQAGHVEATQPEGETEREGEDPASSPHPQPSPSVASTVIHTGATSEPLPPTQEEEGEPQKENLNSTGNTQVQAIAELPSEAAEDKDDMGGIEIFLPVQGDGQTETAQQDHPRERELGTGTSGMRLEDFTSVASSTFGARSAGLRTTRAAQADEEEEKETDVDEEKETEDEEKRAVEPGPQRSEPGTKKAFGVSFGGVFAPPPRSAVKKEEAADSVPVPPPPSSSAAAAAVHPDAVGAAGETRESGVDWGNRSGEGEMFIDMKGDADKVEEAGQDLEEPKKEEEVRGAGEEGEEQDDMGIDVDFGSDFGETSKKFETPKTTVRETRGVELLAVAQDARRAAERMQKDALAAFDLEIDDSEGTAAEGKSDWGGKMGESGRPTGRSKSSERSKEGPMASESKRRNSNASQTISIPIEFSEGGGEEANGSRRHSTASPLPAAEKGGEEQGGRWTTQRGEAEGPEELRESKTGSDGPRTGSQAESVSGSSGEPSAPRGRPLLLYSQVESNLTALRVEPEKEAQAAAAYEKERPFWEQCLSCLKCVPCQKGKQKQTPAKVVVPQLSSSLNKQKTLTVCWAWTPLSAEAPMHRHMFRILLYALTGKNEELDFSMSEWRTLGVDDTHPLKSFGSVQLLSLLHLCFFCRSDSAHVRRVARWVFLQSLPEQTGCPFVPVCGALSSKVFYLFRTGRISNEVNNQKSVFRALNEFFGGAVIRFFDLRRISQQQQPQGQPQQQQQQQQQGWSSGNSQNVQIDAEVEAVVAEISKDPQKFAGDMRV</sequence>
<feature type="compositionally biased region" description="Polar residues" evidence="1">
    <location>
        <begin position="245"/>
        <end position="258"/>
    </location>
</feature>
<feature type="compositionally biased region" description="Polar residues" evidence="1">
    <location>
        <begin position="850"/>
        <end position="861"/>
    </location>
</feature>
<feature type="compositionally biased region" description="Low complexity" evidence="1">
    <location>
        <begin position="571"/>
        <end position="582"/>
    </location>
</feature>
<feature type="compositionally biased region" description="Low complexity" evidence="1">
    <location>
        <begin position="527"/>
        <end position="536"/>
    </location>
</feature>
<feature type="compositionally biased region" description="Acidic residues" evidence="1">
    <location>
        <begin position="1078"/>
        <end position="1088"/>
    </location>
</feature>
<proteinExistence type="predicted"/>
<feature type="compositionally biased region" description="Low complexity" evidence="1">
    <location>
        <begin position="1012"/>
        <end position="1028"/>
    </location>
</feature>
<feature type="region of interest" description="Disordered" evidence="1">
    <location>
        <begin position="1"/>
        <end position="83"/>
    </location>
</feature>
<evidence type="ECO:0000313" key="3">
    <source>
        <dbReference type="EMBL" id="CEM33492.1"/>
    </source>
</evidence>
<feature type="compositionally biased region" description="Basic and acidic residues" evidence="1">
    <location>
        <begin position="896"/>
        <end position="905"/>
    </location>
</feature>
<feature type="compositionally biased region" description="Low complexity" evidence="1">
    <location>
        <begin position="467"/>
        <end position="483"/>
    </location>
</feature>
<feature type="compositionally biased region" description="Basic and acidic residues" evidence="1">
    <location>
        <begin position="685"/>
        <end position="712"/>
    </location>
</feature>
<feature type="compositionally biased region" description="Polar residues" evidence="1">
    <location>
        <begin position="713"/>
        <end position="728"/>
    </location>
</feature>
<evidence type="ECO:0000259" key="2">
    <source>
        <dbReference type="Pfam" id="PF04727"/>
    </source>
</evidence>
<feature type="region of interest" description="Disordered" evidence="1">
    <location>
        <begin position="130"/>
        <end position="1108"/>
    </location>
</feature>
<feature type="compositionally biased region" description="Pro residues" evidence="1">
    <location>
        <begin position="765"/>
        <end position="774"/>
    </location>
</feature>
<feature type="region of interest" description="Disordered" evidence="1">
    <location>
        <begin position="1511"/>
        <end position="1533"/>
    </location>
</feature>
<feature type="compositionally biased region" description="Low complexity" evidence="1">
    <location>
        <begin position="661"/>
        <end position="681"/>
    </location>
</feature>
<gene>
    <name evidence="3" type="ORF">Cvel_23165</name>
</gene>
<feature type="compositionally biased region" description="Pro residues" evidence="1">
    <location>
        <begin position="173"/>
        <end position="195"/>
    </location>
</feature>
<feature type="compositionally biased region" description="Polar residues" evidence="1">
    <location>
        <begin position="484"/>
        <end position="513"/>
    </location>
</feature>
<feature type="domain" description="ELMO" evidence="2">
    <location>
        <begin position="1362"/>
        <end position="1501"/>
    </location>
</feature>
<feature type="compositionally biased region" description="Basic and acidic residues" evidence="1">
    <location>
        <begin position="441"/>
        <end position="461"/>
    </location>
</feature>
<feature type="compositionally biased region" description="Acidic residues" evidence="1">
    <location>
        <begin position="940"/>
        <end position="958"/>
    </location>
</feature>
<feature type="compositionally biased region" description="Basic and acidic residues" evidence="1">
    <location>
        <begin position="370"/>
        <end position="392"/>
    </location>
</feature>
<accession>A0A0G4GS90</accession>
<feature type="compositionally biased region" description="Polar residues" evidence="1">
    <location>
        <begin position="295"/>
        <end position="311"/>
    </location>
</feature>
<dbReference type="InterPro" id="IPR006816">
    <property type="entry name" value="ELMO_dom"/>
</dbReference>
<feature type="compositionally biased region" description="Low complexity" evidence="1">
    <location>
        <begin position="410"/>
        <end position="425"/>
    </location>
</feature>
<feature type="compositionally biased region" description="Low complexity" evidence="1">
    <location>
        <begin position="1511"/>
        <end position="1526"/>
    </location>
</feature>
<name>A0A0G4GS90_9ALVE</name>
<evidence type="ECO:0000256" key="1">
    <source>
        <dbReference type="SAM" id="MobiDB-lite"/>
    </source>
</evidence>
<feature type="compositionally biased region" description="Polar residues" evidence="1">
    <location>
        <begin position="138"/>
        <end position="155"/>
    </location>
</feature>
<dbReference type="EMBL" id="CDMZ01001499">
    <property type="protein sequence ID" value="CEM33492.1"/>
    <property type="molecule type" value="Genomic_DNA"/>
</dbReference>
<feature type="non-terminal residue" evidence="3">
    <location>
        <position position="1561"/>
    </location>
</feature>
<feature type="compositionally biased region" description="Polar residues" evidence="1">
    <location>
        <begin position="595"/>
        <end position="612"/>
    </location>
</feature>
<feature type="compositionally biased region" description="Polar residues" evidence="1">
    <location>
        <begin position="320"/>
        <end position="341"/>
    </location>
</feature>
<feature type="compositionally biased region" description="Basic and acidic residues" evidence="1">
    <location>
        <begin position="1243"/>
        <end position="1256"/>
    </location>
</feature>